<keyword evidence="2" id="KW-1133">Transmembrane helix</keyword>
<accession>F0X7J0</accession>
<dbReference type="InterPro" id="IPR037997">
    <property type="entry name" value="Dgk1-like"/>
</dbReference>
<dbReference type="GO" id="GO:0005789">
    <property type="term" value="C:endoplasmic reticulum membrane"/>
    <property type="evidence" value="ECO:0007669"/>
    <property type="project" value="TreeGrafter"/>
</dbReference>
<evidence type="ECO:0000256" key="1">
    <source>
        <dbReference type="SAM" id="MobiDB-lite"/>
    </source>
</evidence>
<gene>
    <name evidence="3" type="ORF">CMQ_6505</name>
</gene>
<dbReference type="AlphaFoldDB" id="F0X7J0"/>
<dbReference type="PANTHER" id="PTHR31303:SF1">
    <property type="entry name" value="CTP-DEPENDENT DIACYLGLYCEROL KINASE 1"/>
    <property type="match status" value="1"/>
</dbReference>
<dbReference type="Proteomes" id="UP000007796">
    <property type="component" value="Unassembled WGS sequence"/>
</dbReference>
<name>F0X7J0_GROCL</name>
<feature type="transmembrane region" description="Helical" evidence="2">
    <location>
        <begin position="366"/>
        <end position="388"/>
    </location>
</feature>
<dbReference type="GeneID" id="25979946"/>
<evidence type="ECO:0000256" key="2">
    <source>
        <dbReference type="SAM" id="Phobius"/>
    </source>
</evidence>
<feature type="compositionally biased region" description="Basic residues" evidence="1">
    <location>
        <begin position="106"/>
        <end position="120"/>
    </location>
</feature>
<dbReference type="PANTHER" id="PTHR31303">
    <property type="entry name" value="CTP-DEPENDENT DIACYLGLYCEROL KINASE 1"/>
    <property type="match status" value="1"/>
</dbReference>
<dbReference type="OrthoDB" id="5673at2759"/>
<dbReference type="FunCoup" id="F0X7J0">
    <property type="interactions" value="42"/>
</dbReference>
<keyword evidence="2" id="KW-0472">Membrane</keyword>
<protein>
    <submittedName>
        <fullName evidence="3">Phosphatidate cytidylyltransferase</fullName>
    </submittedName>
</protein>
<feature type="transmembrane region" description="Helical" evidence="2">
    <location>
        <begin position="394"/>
        <end position="411"/>
    </location>
</feature>
<dbReference type="STRING" id="655863.F0X7J0"/>
<feature type="compositionally biased region" description="Low complexity" evidence="1">
    <location>
        <begin position="31"/>
        <end position="40"/>
    </location>
</feature>
<keyword evidence="3" id="KW-0548">Nucleotidyltransferase</keyword>
<keyword evidence="3" id="KW-0808">Transferase</keyword>
<feature type="transmembrane region" description="Helical" evidence="2">
    <location>
        <begin position="269"/>
        <end position="290"/>
    </location>
</feature>
<evidence type="ECO:0000313" key="4">
    <source>
        <dbReference type="Proteomes" id="UP000007796"/>
    </source>
</evidence>
<feature type="region of interest" description="Disordered" evidence="1">
    <location>
        <begin position="1"/>
        <end position="145"/>
    </location>
</feature>
<dbReference type="GO" id="GO:0004143">
    <property type="term" value="F:ATP-dependent diacylglycerol kinase activity"/>
    <property type="evidence" value="ECO:0007669"/>
    <property type="project" value="InterPro"/>
</dbReference>
<dbReference type="RefSeq" id="XP_014175666.1">
    <property type="nucleotide sequence ID" value="XM_014320191.1"/>
</dbReference>
<evidence type="ECO:0000313" key="3">
    <source>
        <dbReference type="EMBL" id="EFX06184.1"/>
    </source>
</evidence>
<proteinExistence type="predicted"/>
<feature type="transmembrane region" description="Helical" evidence="2">
    <location>
        <begin position="244"/>
        <end position="263"/>
    </location>
</feature>
<keyword evidence="2" id="KW-0812">Transmembrane</keyword>
<dbReference type="HOGENOM" id="CLU_031477_2_0_1"/>
<feature type="compositionally biased region" description="Basic residues" evidence="1">
    <location>
        <begin position="1"/>
        <end position="10"/>
    </location>
</feature>
<feature type="transmembrane region" description="Helical" evidence="2">
    <location>
        <begin position="302"/>
        <end position="324"/>
    </location>
</feature>
<keyword evidence="4" id="KW-1185">Reference proteome</keyword>
<organism evidence="4">
    <name type="scientific">Grosmannia clavigera (strain kw1407 / UAMH 11150)</name>
    <name type="common">Blue stain fungus</name>
    <name type="synonym">Graphiocladiella clavigera</name>
    <dbReference type="NCBI Taxonomy" id="655863"/>
    <lineage>
        <taxon>Eukaryota</taxon>
        <taxon>Fungi</taxon>
        <taxon>Dikarya</taxon>
        <taxon>Ascomycota</taxon>
        <taxon>Pezizomycotina</taxon>
        <taxon>Sordariomycetes</taxon>
        <taxon>Sordariomycetidae</taxon>
        <taxon>Ophiostomatales</taxon>
        <taxon>Ophiostomataceae</taxon>
        <taxon>Leptographium</taxon>
    </lineage>
</organism>
<reference evidence="3 4" key="1">
    <citation type="journal article" date="2011" name="Proc. Natl. Acad. Sci. U.S.A.">
        <title>Genome and transcriptome analyses of the mountain pine beetle-fungal symbiont Grosmannia clavigera, a lodgepole pine pathogen.</title>
        <authorList>
            <person name="DiGuistini S."/>
            <person name="Wang Y."/>
            <person name="Liao N.Y."/>
            <person name="Taylor G."/>
            <person name="Tanguay P."/>
            <person name="Feau N."/>
            <person name="Henrissat B."/>
            <person name="Chan S.K."/>
            <person name="Hesse-Orce U."/>
            <person name="Alamouti S.M."/>
            <person name="Tsui C.K.M."/>
            <person name="Docking R.T."/>
            <person name="Levasseur A."/>
            <person name="Haridas S."/>
            <person name="Robertson G."/>
            <person name="Birol I."/>
            <person name="Holt R.A."/>
            <person name="Marra M.A."/>
            <person name="Hamelin R.C."/>
            <person name="Hirst M."/>
            <person name="Jones S.J.M."/>
            <person name="Bohlmann J."/>
            <person name="Breuil C."/>
        </authorList>
    </citation>
    <scope>NUCLEOTIDE SEQUENCE [LARGE SCALE GENOMIC DNA]</scope>
    <source>
        <strain evidence="4">kw1407 / UAMH 11150</strain>
    </source>
</reference>
<dbReference type="InParanoid" id="F0X7J0"/>
<dbReference type="eggNOG" id="KOG4453">
    <property type="taxonomic scope" value="Eukaryota"/>
</dbReference>
<feature type="transmembrane region" description="Helical" evidence="2">
    <location>
        <begin position="336"/>
        <end position="354"/>
    </location>
</feature>
<sequence>MSVTTQRRRRSDIPATRVISPSPTPSERQESSTSASASYSGPMTRAARKRLSTPQPVKEEATPRRASGSSAKTDSAENGRRRTRSRSPIITRRADTEAVDNEATPKKKTAKTAKTAKKAKPALEPVQTDGHLQPPGQENNGTVGGWSWRDFSRSPSPLGLIPIHRHWRSFVHRHEVPRKALHVSIGLLVAWLYASGTQTRTVCPFLMGALVPIASVDVLRHRWPAANRLYVRLLGALMRESEFSGYNGVIWYLLGAWAVLYALPKDVAVVSVMLLSWCDTAASTFGRLWGSYTPRLRRGKSLAGSTAAFAVGIATAAWFWGWLVPHVGPMPGDDGFQFRGHLGLPPVAAAFLGLGEAATTRVSGRLALAIVSVWSGFVAAASEVVDLFGWDDNLTIPVLSGAGIWAFLRVFG</sequence>
<dbReference type="GO" id="GO:0016779">
    <property type="term" value="F:nucleotidyltransferase activity"/>
    <property type="evidence" value="ECO:0007669"/>
    <property type="project" value="UniProtKB-KW"/>
</dbReference>
<dbReference type="GO" id="GO:0006654">
    <property type="term" value="P:phosphatidic acid biosynthetic process"/>
    <property type="evidence" value="ECO:0007669"/>
    <property type="project" value="TreeGrafter"/>
</dbReference>
<dbReference type="EMBL" id="GL629729">
    <property type="protein sequence ID" value="EFX06184.1"/>
    <property type="molecule type" value="Genomic_DNA"/>
</dbReference>